<organism evidence="1 2">
    <name type="scientific">Helicobacter brantae</name>
    <dbReference type="NCBI Taxonomy" id="375927"/>
    <lineage>
        <taxon>Bacteria</taxon>
        <taxon>Pseudomonadati</taxon>
        <taxon>Campylobacterota</taxon>
        <taxon>Epsilonproteobacteria</taxon>
        <taxon>Campylobacterales</taxon>
        <taxon>Helicobacteraceae</taxon>
        <taxon>Helicobacter</taxon>
    </lineage>
</organism>
<dbReference type="InterPro" id="IPR012902">
    <property type="entry name" value="N_methyl_site"/>
</dbReference>
<dbReference type="Proteomes" id="UP000257045">
    <property type="component" value="Unassembled WGS sequence"/>
</dbReference>
<gene>
    <name evidence="1" type="ORF">CQA58_01710</name>
</gene>
<accession>A0A3D8J303</accession>
<comment type="caution">
    <text evidence="1">The sequence shown here is derived from an EMBL/GenBank/DDBJ whole genome shotgun (WGS) entry which is preliminary data.</text>
</comment>
<dbReference type="NCBIfam" id="TIGR02532">
    <property type="entry name" value="IV_pilin_GFxxxE"/>
    <property type="match status" value="1"/>
</dbReference>
<keyword evidence="2" id="KW-1185">Reference proteome</keyword>
<evidence type="ECO:0000313" key="1">
    <source>
        <dbReference type="EMBL" id="RDU71783.1"/>
    </source>
</evidence>
<dbReference type="AlphaFoldDB" id="A0A3D8J303"/>
<evidence type="ECO:0000313" key="2">
    <source>
        <dbReference type="Proteomes" id="UP000257045"/>
    </source>
</evidence>
<dbReference type="EMBL" id="NXLV01000002">
    <property type="protein sequence ID" value="RDU71783.1"/>
    <property type="molecule type" value="Genomic_DNA"/>
</dbReference>
<dbReference type="RefSeq" id="WP_115568993.1">
    <property type="nucleotide sequence ID" value="NZ_NXLV01000002.1"/>
</dbReference>
<protein>
    <submittedName>
        <fullName evidence="1">Uncharacterized protein</fullName>
    </submittedName>
</protein>
<proteinExistence type="predicted"/>
<dbReference type="Pfam" id="PF07963">
    <property type="entry name" value="N_methyl"/>
    <property type="match status" value="1"/>
</dbReference>
<sequence>MRRGFALLEVLLALLIFCVLILGCSKIMLELTRSKIAYSKFQLRQIEVQNAVLMIEQYLRFSPSLSFGSQSISFYPLNLSYFLSPTFSPLPTQCKEDKISFAYPSPFVYSRLDKRVLRVLEYREGEMKLEQSVACGLFFPLLPQITLSLNPQRELRLNGQILLKEVEDFEILENAGGVRLCGVEIVREEWE</sequence>
<dbReference type="PROSITE" id="PS51257">
    <property type="entry name" value="PROKAR_LIPOPROTEIN"/>
    <property type="match status" value="1"/>
</dbReference>
<reference evidence="1 2" key="1">
    <citation type="submission" date="2018-04" db="EMBL/GenBank/DDBJ databases">
        <title>Novel Campyloabacter and Helicobacter Species and Strains.</title>
        <authorList>
            <person name="Mannion A.J."/>
            <person name="Shen Z."/>
            <person name="Fox J.G."/>
        </authorList>
    </citation>
    <scope>NUCLEOTIDE SEQUENCE [LARGE SCALE GENOMIC DNA]</scope>
    <source>
        <strain evidence="1 2">MIT 04-9366</strain>
    </source>
</reference>
<name>A0A3D8J303_9HELI</name>